<sequence>MNTFSAHRISGLIPALLLAVMIALLPGPHAETAEAQNRVRILQSDQLEGVTTEDGRIRKLTGNVKLQTDDFTIVCDSAMQYLDLDELRAFGNIEIESDRERIWSDKATYDLDSEITHFEGRVIMQSENALLFSQEVFYSFATEIALFPEYLRLEDERGVLVADSGYYYNALDSAIFRGNVQVADSLQYIEADSMFTNRADEYYELHGRVFLDDLEHRTRLMGQFVLSDSTGYRRVEGGSRMRRINEEQTDTTFQWSEWMEVHQKDTINTFTAYENVHIWSDSYSSLSDTADYDDLTEKFILTGNPRLWYDEMQLSGPYILIQVEDDSVRYLRGHDRPFAVQRDTAIDRLNQITGDTLYIEFQEGTVSFMDVFPQGNVLYFVKDSDGNPDGAIEMTADFIKLLFGGGELDDVIARRNVDGTFHPENPDVENKRIDGFVWEPELRPQRPDEPMEPRLPPIPGGRPFELPDRYPGENGVRNNAAERETEPASR</sequence>
<comment type="caution">
    <text evidence="4">The sequence shown here is derived from an EMBL/GenBank/DDBJ whole genome shotgun (WGS) entry which is preliminary data.</text>
</comment>
<organism evidence="4 5">
    <name type="scientific">Natronogracilivirga saccharolytica</name>
    <dbReference type="NCBI Taxonomy" id="2812953"/>
    <lineage>
        <taxon>Bacteria</taxon>
        <taxon>Pseudomonadati</taxon>
        <taxon>Balneolota</taxon>
        <taxon>Balneolia</taxon>
        <taxon>Balneolales</taxon>
        <taxon>Cyclonatronaceae</taxon>
        <taxon>Natronogracilivirga</taxon>
    </lineage>
</organism>
<keyword evidence="1" id="KW-0472">Membrane</keyword>
<feature type="compositionally biased region" description="Basic and acidic residues" evidence="2">
    <location>
        <begin position="480"/>
        <end position="490"/>
    </location>
</feature>
<dbReference type="AlphaFoldDB" id="A0A8J7S8N3"/>
<evidence type="ECO:0000313" key="5">
    <source>
        <dbReference type="Proteomes" id="UP000673975"/>
    </source>
</evidence>
<name>A0A8J7S8N3_9BACT</name>
<evidence type="ECO:0000256" key="2">
    <source>
        <dbReference type="SAM" id="MobiDB-lite"/>
    </source>
</evidence>
<dbReference type="GO" id="GO:0009279">
    <property type="term" value="C:cell outer membrane"/>
    <property type="evidence" value="ECO:0007669"/>
    <property type="project" value="TreeGrafter"/>
</dbReference>
<feature type="region of interest" description="Disordered" evidence="2">
    <location>
        <begin position="440"/>
        <end position="490"/>
    </location>
</feature>
<dbReference type="PANTHER" id="PTHR30189">
    <property type="entry name" value="LPS-ASSEMBLY PROTEIN"/>
    <property type="match status" value="1"/>
</dbReference>
<dbReference type="Pfam" id="PF13100">
    <property type="entry name" value="OstA_2"/>
    <property type="match status" value="1"/>
</dbReference>
<proteinExistence type="predicted"/>
<keyword evidence="5" id="KW-1185">Reference proteome</keyword>
<reference evidence="4" key="1">
    <citation type="submission" date="2021-02" db="EMBL/GenBank/DDBJ databases">
        <title>Natronogracilivirga saccharolytica gen. nov. sp. nov. a new anaerobic, haloalkiliphilic carbohydrate-fermenting bacterium from soda lake and proposing of Cyclonatronumiaceae fam. nov. in the phylum Balneolaeota.</title>
        <authorList>
            <person name="Zhilina T.N."/>
            <person name="Sorokin D.Y."/>
            <person name="Zavarzina D.G."/>
            <person name="Toshchakov S.V."/>
            <person name="Kublanov I.V."/>
        </authorList>
    </citation>
    <scope>NUCLEOTIDE SEQUENCE</scope>
    <source>
        <strain evidence="4">Z-1702</strain>
    </source>
</reference>
<dbReference type="PANTHER" id="PTHR30189:SF1">
    <property type="entry name" value="LPS-ASSEMBLY PROTEIN LPTD"/>
    <property type="match status" value="1"/>
</dbReference>
<evidence type="ECO:0000313" key="4">
    <source>
        <dbReference type="EMBL" id="MBP3192338.1"/>
    </source>
</evidence>
<evidence type="ECO:0000259" key="3">
    <source>
        <dbReference type="Pfam" id="PF13100"/>
    </source>
</evidence>
<dbReference type="InterPro" id="IPR050218">
    <property type="entry name" value="LptD"/>
</dbReference>
<feature type="domain" description="Organic solvent tolerance-like N-terminal" evidence="3">
    <location>
        <begin position="37"/>
        <end position="185"/>
    </location>
</feature>
<feature type="compositionally biased region" description="Basic and acidic residues" evidence="2">
    <location>
        <begin position="440"/>
        <end position="452"/>
    </location>
</feature>
<dbReference type="InterPro" id="IPR005653">
    <property type="entry name" value="OstA-like_N"/>
</dbReference>
<dbReference type="GO" id="GO:1990351">
    <property type="term" value="C:transporter complex"/>
    <property type="evidence" value="ECO:0007669"/>
    <property type="project" value="TreeGrafter"/>
</dbReference>
<protein>
    <recommendedName>
        <fullName evidence="3">Organic solvent tolerance-like N-terminal domain-containing protein</fullName>
    </recommendedName>
</protein>
<dbReference type="Gene3D" id="2.60.450.10">
    <property type="entry name" value="Lipopolysaccharide (LPS) transport protein A like domain"/>
    <property type="match status" value="2"/>
</dbReference>
<dbReference type="RefSeq" id="WP_210511240.1">
    <property type="nucleotide sequence ID" value="NZ_JAFIDN010000004.1"/>
</dbReference>
<dbReference type="Proteomes" id="UP000673975">
    <property type="component" value="Unassembled WGS sequence"/>
</dbReference>
<keyword evidence="1" id="KW-0998">Cell outer membrane</keyword>
<accession>A0A8J7S8N3</accession>
<gene>
    <name evidence="4" type="ORF">NATSA_06665</name>
</gene>
<evidence type="ECO:0000256" key="1">
    <source>
        <dbReference type="ARBA" id="ARBA00023237"/>
    </source>
</evidence>
<dbReference type="EMBL" id="JAFIDN010000004">
    <property type="protein sequence ID" value="MBP3192338.1"/>
    <property type="molecule type" value="Genomic_DNA"/>
</dbReference>